<dbReference type="Gene3D" id="3.30.70.1520">
    <property type="entry name" value="Heterotetrameric sarcosine oxidase"/>
    <property type="match status" value="1"/>
</dbReference>
<feature type="region of interest" description="Disordered" evidence="1">
    <location>
        <begin position="1"/>
        <end position="25"/>
    </location>
</feature>
<name>A0ABY5MGA5_9HYPH</name>
<dbReference type="GO" id="GO:0008115">
    <property type="term" value="F:sarcosine oxidase activity"/>
    <property type="evidence" value="ECO:0007669"/>
    <property type="project" value="UniProtKB-EC"/>
</dbReference>
<dbReference type="EC" id="1.5.3.1" evidence="2"/>
<protein>
    <submittedName>
        <fullName evidence="2">Sarcosine oxidase subunit gamma</fullName>
        <ecNumber evidence="2">1.5.3.1</ecNumber>
    </submittedName>
</protein>
<dbReference type="Gene3D" id="3.30.1360.120">
    <property type="entry name" value="Probable tRNA modification gtpase trme, domain 1"/>
    <property type="match status" value="1"/>
</dbReference>
<evidence type="ECO:0000256" key="1">
    <source>
        <dbReference type="SAM" id="MobiDB-lite"/>
    </source>
</evidence>
<reference evidence="2 3" key="1">
    <citation type="submission" date="2018-07" db="EMBL/GenBank/DDBJ databases">
        <title>Genome sequence of Nitratireductor thuwali#1536.</title>
        <authorList>
            <person name="Michoud G."/>
            <person name="Merlino G."/>
            <person name="Sefrji F.O."/>
            <person name="Daffonchio D."/>
        </authorList>
    </citation>
    <scope>NUCLEOTIDE SEQUENCE [LARGE SCALE GENOMIC DNA]</scope>
    <source>
        <strain evidence="3">Nit1536</strain>
    </source>
</reference>
<dbReference type="SUPFAM" id="SSF103025">
    <property type="entry name" value="Folate-binding domain"/>
    <property type="match status" value="1"/>
</dbReference>
<dbReference type="EMBL" id="CP030941">
    <property type="protein sequence ID" value="UUP16060.1"/>
    <property type="molecule type" value="Genomic_DNA"/>
</dbReference>
<keyword evidence="3" id="KW-1185">Reference proteome</keyword>
<evidence type="ECO:0000313" key="2">
    <source>
        <dbReference type="EMBL" id="UUP16060.1"/>
    </source>
</evidence>
<dbReference type="RefSeq" id="WP_338528514.1">
    <property type="nucleotide sequence ID" value="NZ_CP030941.1"/>
</dbReference>
<evidence type="ECO:0000313" key="3">
    <source>
        <dbReference type="Proteomes" id="UP001342418"/>
    </source>
</evidence>
<gene>
    <name evidence="2" type="primary">soxG_1</name>
    <name evidence="2" type="ORF">NTH_00500</name>
</gene>
<organism evidence="2 3">
    <name type="scientific">Nitratireductor thuwali</name>
    <dbReference type="NCBI Taxonomy" id="2267699"/>
    <lineage>
        <taxon>Bacteria</taxon>
        <taxon>Pseudomonadati</taxon>
        <taxon>Pseudomonadota</taxon>
        <taxon>Alphaproteobacteria</taxon>
        <taxon>Hyphomicrobiales</taxon>
        <taxon>Phyllobacteriaceae</taxon>
        <taxon>Nitratireductor</taxon>
    </lineage>
</organism>
<sequence length="196" mass="21065">MVERESPLGPAFEPGAFPNHAGDTGIRLSEATPARIVEACAWPGKEQALRDAIARATGLRLEGTAANSAASSKDAAALCIGPGRYLVSSARQGLFETMRAEIDAETGTVTDLSHGRTCIRLEGSACEWVLSKLFAVDFHLTTFPPGTGLATAHHDIFAQIHRSGENRFEIFVFRSFARAFWAALQEAAAETGYEVR</sequence>
<dbReference type="InterPro" id="IPR027266">
    <property type="entry name" value="TrmE/GcvT-like"/>
</dbReference>
<dbReference type="Pfam" id="PF04268">
    <property type="entry name" value="SoxG"/>
    <property type="match status" value="1"/>
</dbReference>
<dbReference type="InterPro" id="IPR007375">
    <property type="entry name" value="SoxG"/>
</dbReference>
<proteinExistence type="predicted"/>
<dbReference type="Proteomes" id="UP001342418">
    <property type="component" value="Chromosome"/>
</dbReference>
<accession>A0ABY5MGA5</accession>
<keyword evidence="2" id="KW-0560">Oxidoreductase</keyword>